<keyword evidence="10 13" id="KW-0472">Membrane</keyword>
<evidence type="ECO:0000256" key="9">
    <source>
        <dbReference type="ARBA" id="ARBA00022989"/>
    </source>
</evidence>
<feature type="region of interest" description="Disordered" evidence="12">
    <location>
        <begin position="569"/>
        <end position="652"/>
    </location>
</feature>
<evidence type="ECO:0000256" key="4">
    <source>
        <dbReference type="ARBA" id="ARBA00008599"/>
    </source>
</evidence>
<accession>A0AA85IUH2</accession>
<feature type="compositionally biased region" description="Polar residues" evidence="12">
    <location>
        <begin position="1060"/>
        <end position="1082"/>
    </location>
</feature>
<evidence type="ECO:0000256" key="7">
    <source>
        <dbReference type="ARBA" id="ARBA00022737"/>
    </source>
</evidence>
<feature type="compositionally biased region" description="Low complexity" evidence="12">
    <location>
        <begin position="569"/>
        <end position="585"/>
    </location>
</feature>
<reference evidence="15" key="2">
    <citation type="submission" date="2023-11" db="UniProtKB">
        <authorList>
            <consortium name="WormBaseParasite"/>
        </authorList>
    </citation>
    <scope>IDENTIFICATION</scope>
</reference>
<keyword evidence="9 13" id="KW-1133">Transmembrane helix</keyword>
<reference evidence="14" key="1">
    <citation type="submission" date="2022-06" db="EMBL/GenBank/DDBJ databases">
        <authorList>
            <person name="Berger JAMES D."/>
            <person name="Berger JAMES D."/>
        </authorList>
    </citation>
    <scope>NUCLEOTIDE SEQUENCE [LARGE SCALE GENOMIC DNA]</scope>
</reference>
<evidence type="ECO:0000313" key="14">
    <source>
        <dbReference type="Proteomes" id="UP000050795"/>
    </source>
</evidence>
<feature type="compositionally biased region" description="Basic and acidic residues" evidence="12">
    <location>
        <begin position="627"/>
        <end position="640"/>
    </location>
</feature>
<feature type="compositionally biased region" description="Low complexity" evidence="12">
    <location>
        <begin position="973"/>
        <end position="984"/>
    </location>
</feature>
<keyword evidence="8" id="KW-0256">Endoplasmic reticulum</keyword>
<feature type="compositionally biased region" description="Polar residues" evidence="12">
    <location>
        <begin position="214"/>
        <end position="236"/>
    </location>
</feature>
<evidence type="ECO:0000256" key="10">
    <source>
        <dbReference type="ARBA" id="ARBA00023136"/>
    </source>
</evidence>
<proteinExistence type="inferred from homology"/>
<evidence type="ECO:0000313" key="15">
    <source>
        <dbReference type="WBParaSite" id="TREG1_111640.1"/>
    </source>
</evidence>
<keyword evidence="14" id="KW-1185">Reference proteome</keyword>
<feature type="compositionally biased region" description="Basic residues" evidence="12">
    <location>
        <begin position="613"/>
        <end position="623"/>
    </location>
</feature>
<dbReference type="GO" id="GO:0005886">
    <property type="term" value="C:plasma membrane"/>
    <property type="evidence" value="ECO:0007669"/>
    <property type="project" value="UniProtKB-SubCell"/>
</dbReference>
<keyword evidence="7" id="KW-0677">Repeat</keyword>
<dbReference type="PANTHER" id="PTHR23085:SF16">
    <property type="entry name" value="GH28348P"/>
    <property type="match status" value="1"/>
</dbReference>
<evidence type="ECO:0000256" key="5">
    <source>
        <dbReference type="ARBA" id="ARBA00022475"/>
    </source>
</evidence>
<feature type="region of interest" description="Disordered" evidence="12">
    <location>
        <begin position="955"/>
        <end position="1082"/>
    </location>
</feature>
<evidence type="ECO:0000256" key="11">
    <source>
        <dbReference type="SAM" id="Coils"/>
    </source>
</evidence>
<evidence type="ECO:0000256" key="1">
    <source>
        <dbReference type="ARBA" id="ARBA00004163"/>
    </source>
</evidence>
<organism evidence="14 15">
    <name type="scientific">Trichobilharzia regenti</name>
    <name type="common">Nasal bird schistosome</name>
    <dbReference type="NCBI Taxonomy" id="157069"/>
    <lineage>
        <taxon>Eukaryota</taxon>
        <taxon>Metazoa</taxon>
        <taxon>Spiralia</taxon>
        <taxon>Lophotrochozoa</taxon>
        <taxon>Platyhelminthes</taxon>
        <taxon>Trematoda</taxon>
        <taxon>Digenea</taxon>
        <taxon>Strigeidida</taxon>
        <taxon>Schistosomatoidea</taxon>
        <taxon>Schistosomatidae</taxon>
        <taxon>Trichobilharzia</taxon>
    </lineage>
</organism>
<dbReference type="SMART" id="SM00698">
    <property type="entry name" value="MORN"/>
    <property type="match status" value="5"/>
</dbReference>
<name>A0AA85IUH2_TRIRE</name>
<feature type="region of interest" description="Disordered" evidence="12">
    <location>
        <begin position="192"/>
        <end position="271"/>
    </location>
</feature>
<evidence type="ECO:0000256" key="2">
    <source>
        <dbReference type="ARBA" id="ARBA00004184"/>
    </source>
</evidence>
<keyword evidence="5" id="KW-1003">Cell membrane</keyword>
<dbReference type="PANTHER" id="PTHR23085">
    <property type="entry name" value="GH28348P"/>
    <property type="match status" value="1"/>
</dbReference>
<protein>
    <recommendedName>
        <fullName evidence="16">Junctophilin</fullName>
    </recommendedName>
</protein>
<feature type="transmembrane region" description="Helical" evidence="13">
    <location>
        <begin position="1178"/>
        <end position="1198"/>
    </location>
</feature>
<keyword evidence="6 13" id="KW-0812">Transmembrane</keyword>
<feature type="region of interest" description="Disordered" evidence="12">
    <location>
        <begin position="301"/>
        <end position="323"/>
    </location>
</feature>
<evidence type="ECO:0000256" key="6">
    <source>
        <dbReference type="ARBA" id="ARBA00022692"/>
    </source>
</evidence>
<dbReference type="Gene3D" id="2.20.110.10">
    <property type="entry name" value="Histone H3 K4-specific methyltransferase SET7/9 N-terminal domain"/>
    <property type="match status" value="1"/>
</dbReference>
<dbReference type="AlphaFoldDB" id="A0AA85IUH2"/>
<evidence type="ECO:0000256" key="3">
    <source>
        <dbReference type="ARBA" id="ARBA00004236"/>
    </source>
</evidence>
<evidence type="ECO:0000256" key="8">
    <source>
        <dbReference type="ARBA" id="ARBA00022824"/>
    </source>
</evidence>
<dbReference type="Pfam" id="PF02493">
    <property type="entry name" value="MORN"/>
    <property type="match status" value="5"/>
</dbReference>
<evidence type="ECO:0000256" key="13">
    <source>
        <dbReference type="SAM" id="Phobius"/>
    </source>
</evidence>
<evidence type="ECO:0000256" key="12">
    <source>
        <dbReference type="SAM" id="MobiDB-lite"/>
    </source>
</evidence>
<dbReference type="GO" id="GO:0005789">
    <property type="term" value="C:endoplasmic reticulum membrane"/>
    <property type="evidence" value="ECO:0007669"/>
    <property type="project" value="UniProtKB-SubCell"/>
</dbReference>
<feature type="compositionally biased region" description="Acidic residues" evidence="12">
    <location>
        <begin position="240"/>
        <end position="257"/>
    </location>
</feature>
<comment type="subcellular location">
    <subcellularLocation>
        <location evidence="3">Cell membrane</location>
    </subcellularLocation>
    <subcellularLocation>
        <location evidence="2">Endomembrane system</location>
        <topology evidence="2">Peripheral membrane protein</topology>
    </subcellularLocation>
    <subcellularLocation>
        <location evidence="1">Endoplasmic reticulum membrane</location>
        <topology evidence="1">Single-pass type IV membrane protein</topology>
    </subcellularLocation>
</comment>
<evidence type="ECO:0008006" key="16">
    <source>
        <dbReference type="Google" id="ProtNLM"/>
    </source>
</evidence>
<dbReference type="WBParaSite" id="TREG1_111640.1">
    <property type="protein sequence ID" value="TREG1_111640.1"/>
    <property type="gene ID" value="TREG1_111640"/>
</dbReference>
<sequence>MDQIKTEATCLPAGRYEFKDSGLYIGEWLNEKAVGLGLITKDKCQGEYTGLWDSGSEKSGVFLWPNAPGAMYEGEWAQNRRNGYGIFTREDWVIMGRFKDDFITLGIKCKENSIGRFEGEFENGFPRFGVETYADGGSYAGEYKNGVREGLGVRQSIPYGEVINFFPEEAAIAAEMALDMKKKAALQSLLHSAHHSHGGHHHHQQQQHSQQHHNYQNDNPNMNSGTRRGSLISQRSGDAAELEDFDLSGQDDNEEEPYSGRRPNPSAGHASKDFKDLRMSCKFKCGFVLSSQRSELMLRRQQKLNHSGSGSSLARNKKEAGRRAKSLTNLFNRSLSKESIACVRRQGSVTERSARAVPKFQQTPESVFTLDQVDAIDPETVETFSGQWEADSRHGYGVCERSDGVIYEGQWVRNQRHGYGQTHFPDGACEQGRYQNGKLVFLSWPKGTKPHLFLYNYHIMREVANAVKRARNIAEDAQIKAKEARENLSKVENAVQLSKKAAELARDYSLETRELVKEMYPDFEQPGIKYLEDMVRLMKVTKRGNQAFDTALQAAKDVIAGVEANLAEQAEQQNQQQRQQQQQSEENIHSSMNLDVLNPPKSKTPVSRAGSYRLKRRGKHKTANQKAGKDKSRHGGDVKNVEFSPGDETGGPLTLQVPQWSTNDSSFHQTDNMNSVDNLLKKPNLHAFSPNNNNNGRYLSNEYEGDIDHNYDDDISYECDSVDEETRTTRSSSEASNYVILPTIDMLKPPSELPVIPLNKLMSNTTVMDDHFGQYKITPKRSPASNDEYQWPTERLIQPRSVNTLKSSMHSPDAFNTELLSGYDVKTSTYSHTDEAHETGRGLVRRRTLPGFSTQPPLDLSKCSNLPTLKENGIANDQDSYAYEWGELTSPVTSSKSWTSQRDDTTNDEMNIINVNVNYDQGNENLSNYPSINNQSIIYLVDNGIRKRAYAYPTETYSSSSQQPSSLTPPPQQLLSPSSSSTPPLLSPLTPPGSQIKTNSGIKTTSSPVSSSSSHSTSPYTRRTFTLPIPSNLSNIKDNSNRIDTDINTASLANNNNNNGSIPRISTPTGMTNQRLQSPQRCKQSSPLVVANVLLEDPQDTILELPTYFKESQVNLCQNMKRRSVPDFTKQSSTLSPSDLQKLSEEHKIKYEEILARKRQGEIIIQLVDFFDWCRVNISLLAFILVNCLLAYFFYIIIYR</sequence>
<keyword evidence="11" id="KW-0175">Coiled coil</keyword>
<feature type="compositionally biased region" description="Polar residues" evidence="12">
    <location>
        <begin position="993"/>
        <end position="1003"/>
    </location>
</feature>
<dbReference type="GO" id="GO:0030314">
    <property type="term" value="C:junctional membrane complex"/>
    <property type="evidence" value="ECO:0007669"/>
    <property type="project" value="InterPro"/>
</dbReference>
<feature type="compositionally biased region" description="Basic residues" evidence="12">
    <location>
        <begin position="192"/>
        <end position="205"/>
    </location>
</feature>
<comment type="similarity">
    <text evidence="4">Belongs to the junctophilin family.</text>
</comment>
<dbReference type="Proteomes" id="UP000050795">
    <property type="component" value="Unassembled WGS sequence"/>
</dbReference>
<dbReference type="InterPro" id="IPR017191">
    <property type="entry name" value="Junctophilin"/>
</dbReference>
<feature type="compositionally biased region" description="Polar residues" evidence="12">
    <location>
        <begin position="304"/>
        <end position="314"/>
    </location>
</feature>
<feature type="coiled-coil region" evidence="11">
    <location>
        <begin position="460"/>
        <end position="501"/>
    </location>
</feature>
<dbReference type="SUPFAM" id="SSF82185">
    <property type="entry name" value="Histone H3 K4-specific methyltransferase SET7/9 N-terminal domain"/>
    <property type="match status" value="3"/>
</dbReference>
<feature type="compositionally biased region" description="Polar residues" evidence="12">
    <location>
        <begin position="1029"/>
        <end position="1038"/>
    </location>
</feature>
<dbReference type="InterPro" id="IPR003409">
    <property type="entry name" value="MORN"/>
</dbReference>
<feature type="compositionally biased region" description="Low complexity" evidence="12">
    <location>
        <begin position="1004"/>
        <end position="1024"/>
    </location>
</feature>